<proteinExistence type="predicted"/>
<dbReference type="AlphaFoldDB" id="A0A7S2LEG6"/>
<evidence type="ECO:0000313" key="1">
    <source>
        <dbReference type="EMBL" id="CAD9603848.1"/>
    </source>
</evidence>
<gene>
    <name evidence="1" type="ORF">SMAR0320_LOCUS11302</name>
</gene>
<accession>A0A7S2LEG6</accession>
<sequence length="272" mass="30585">MENCTYFFVEHDVTDRQGWDKWRTSWYDIFGAEDMTVDKARSYPEWEGNECVLSIPTSDDKMAMALWKMRSGTSKGEFQAFIDRFVCGYANNKVFQVEHAIGIRKLDARGFFSDLINAAQGRQSPGYLDAPKVWLTHHCILDREGFSALNASIADKINKTCTTPSDCQTVFPAGHKCCLTLFFTGNDMVCFESTPEGVTYDDVRKAEDEFTRGMSRNNVYELDTAKGINAFHLSEDNWSQDAMAWANATVKTVPVDSTTATMTTPIGIEASQ</sequence>
<reference evidence="1" key="1">
    <citation type="submission" date="2021-01" db="EMBL/GenBank/DDBJ databases">
        <authorList>
            <person name="Corre E."/>
            <person name="Pelletier E."/>
            <person name="Niang G."/>
            <person name="Scheremetjew M."/>
            <person name="Finn R."/>
            <person name="Kale V."/>
            <person name="Holt S."/>
            <person name="Cochrane G."/>
            <person name="Meng A."/>
            <person name="Brown T."/>
            <person name="Cohen L."/>
        </authorList>
    </citation>
    <scope>NUCLEOTIDE SEQUENCE</scope>
    <source>
        <strain evidence="1">SM1012Den-03</strain>
    </source>
</reference>
<name>A0A7S2LEG6_9STRA</name>
<protein>
    <submittedName>
        <fullName evidence="1">Uncharacterized protein</fullName>
    </submittedName>
</protein>
<organism evidence="1">
    <name type="scientific">Skeletonema marinoi</name>
    <dbReference type="NCBI Taxonomy" id="267567"/>
    <lineage>
        <taxon>Eukaryota</taxon>
        <taxon>Sar</taxon>
        <taxon>Stramenopiles</taxon>
        <taxon>Ochrophyta</taxon>
        <taxon>Bacillariophyta</taxon>
        <taxon>Coscinodiscophyceae</taxon>
        <taxon>Thalassiosirophycidae</taxon>
        <taxon>Thalassiosirales</taxon>
        <taxon>Skeletonemataceae</taxon>
        <taxon>Skeletonema</taxon>
        <taxon>Skeletonema marinoi-dohrnii complex</taxon>
    </lineage>
</organism>
<dbReference type="EMBL" id="HBGZ01015805">
    <property type="protein sequence ID" value="CAD9603848.1"/>
    <property type="molecule type" value="Transcribed_RNA"/>
</dbReference>